<dbReference type="PANTHER" id="PTHR10953">
    <property type="entry name" value="UBIQUITIN-ACTIVATING ENZYME E1"/>
    <property type="match status" value="1"/>
</dbReference>
<evidence type="ECO:0000259" key="1">
    <source>
        <dbReference type="Pfam" id="PF00899"/>
    </source>
</evidence>
<keyword evidence="3" id="KW-1185">Reference proteome</keyword>
<dbReference type="Pfam" id="PF00899">
    <property type="entry name" value="ThiF"/>
    <property type="match status" value="1"/>
</dbReference>
<accession>A0A4P9VL75</accession>
<evidence type="ECO:0000313" key="2">
    <source>
        <dbReference type="EMBL" id="RDH44095.1"/>
    </source>
</evidence>
<dbReference type="InterPro" id="IPR000594">
    <property type="entry name" value="ThiF_NAD_FAD-bd"/>
</dbReference>
<dbReference type="Gene3D" id="3.40.50.720">
    <property type="entry name" value="NAD(P)-binding Rossmann-like Domain"/>
    <property type="match status" value="1"/>
</dbReference>
<dbReference type="PANTHER" id="PTHR10953:SF102">
    <property type="entry name" value="ADENYLYLTRANSFERASE AND SULFURTRANSFERASE MOCS3"/>
    <property type="match status" value="1"/>
</dbReference>
<sequence length="266" mass="29298">MQQEKIDLSDQTKTLPELTPEEHAIYEWQMWTPGFGELGQQKLKSTSVLISRVGGLGSIVAYQLAAAGIGKLVLAHGGQIKPSDLNRQILMTYQGLGQSRVDSAKERLLQLNPRLDIQAFDENISSENCESIMAEADLVIDCAPLFAERFAMNDGALTKRIPLIECAMYELEAQLTTIIPGKTSCLRCIYPETPPLWKREFPVFGAVSGTVGCLAAMEAIKLISGLGTLLTNTLLTIDLRTMTTRKLQLKRSQQCQCQVLTSAPLR</sequence>
<protein>
    <submittedName>
        <fullName evidence="2">HesA/MoeB/ThiF family protein</fullName>
    </submittedName>
</protein>
<name>A0A4P9VL75_9GAMM</name>
<dbReference type="SUPFAM" id="SSF69572">
    <property type="entry name" value="Activating enzymes of the ubiquitin-like proteins"/>
    <property type="match status" value="1"/>
</dbReference>
<proteinExistence type="predicted"/>
<dbReference type="RefSeq" id="WP_094787307.1">
    <property type="nucleotide sequence ID" value="NZ_NDXW01000001.1"/>
</dbReference>
<dbReference type="Proteomes" id="UP000257039">
    <property type="component" value="Unassembled WGS sequence"/>
</dbReference>
<dbReference type="GO" id="GO:0004792">
    <property type="term" value="F:thiosulfate-cyanide sulfurtransferase activity"/>
    <property type="evidence" value="ECO:0007669"/>
    <property type="project" value="TreeGrafter"/>
</dbReference>
<evidence type="ECO:0000313" key="3">
    <source>
        <dbReference type="Proteomes" id="UP000257039"/>
    </source>
</evidence>
<dbReference type="InterPro" id="IPR035985">
    <property type="entry name" value="Ubiquitin-activating_enz"/>
</dbReference>
<dbReference type="GO" id="GO:0008641">
    <property type="term" value="F:ubiquitin-like modifier activating enzyme activity"/>
    <property type="evidence" value="ECO:0007669"/>
    <property type="project" value="InterPro"/>
</dbReference>
<dbReference type="GO" id="GO:0016779">
    <property type="term" value="F:nucleotidyltransferase activity"/>
    <property type="evidence" value="ECO:0007669"/>
    <property type="project" value="TreeGrafter"/>
</dbReference>
<dbReference type="InterPro" id="IPR045886">
    <property type="entry name" value="ThiF/MoeB/HesA"/>
</dbReference>
<organism evidence="2 3">
    <name type="scientific">Zooshikella ganghwensis</name>
    <dbReference type="NCBI Taxonomy" id="202772"/>
    <lineage>
        <taxon>Bacteria</taxon>
        <taxon>Pseudomonadati</taxon>
        <taxon>Pseudomonadota</taxon>
        <taxon>Gammaproteobacteria</taxon>
        <taxon>Oceanospirillales</taxon>
        <taxon>Zooshikellaceae</taxon>
        <taxon>Zooshikella</taxon>
    </lineage>
</organism>
<gene>
    <name evidence="2" type="ORF">B9G39_11900</name>
</gene>
<dbReference type="GO" id="GO:0005737">
    <property type="term" value="C:cytoplasm"/>
    <property type="evidence" value="ECO:0007669"/>
    <property type="project" value="TreeGrafter"/>
</dbReference>
<dbReference type="EMBL" id="NDXW01000001">
    <property type="protein sequence ID" value="RDH44095.1"/>
    <property type="molecule type" value="Genomic_DNA"/>
</dbReference>
<dbReference type="AlphaFoldDB" id="A0A4P9VL75"/>
<feature type="domain" description="THIF-type NAD/FAD binding fold" evidence="1">
    <location>
        <begin position="29"/>
        <end position="257"/>
    </location>
</feature>
<reference evidence="2 3" key="1">
    <citation type="submission" date="2017-04" db="EMBL/GenBank/DDBJ databases">
        <title>Draft genome sequence of Zooshikella ganghwensis VG4 isolated from Red Sea sediments.</title>
        <authorList>
            <person name="Rehman Z."/>
            <person name="Alam I."/>
            <person name="Kamau A."/>
            <person name="Bajic V."/>
            <person name="Leiknes T."/>
        </authorList>
    </citation>
    <scope>NUCLEOTIDE SEQUENCE [LARGE SCALE GENOMIC DNA]</scope>
    <source>
        <strain evidence="2 3">VG4</strain>
    </source>
</reference>
<comment type="caution">
    <text evidence="2">The sequence shown here is derived from an EMBL/GenBank/DDBJ whole genome shotgun (WGS) entry which is preliminary data.</text>
</comment>
<dbReference type="CDD" id="cd00757">
    <property type="entry name" value="ThiF_MoeB_HesA_family"/>
    <property type="match status" value="1"/>
</dbReference>